<protein>
    <submittedName>
        <fullName evidence="2">SET domain-containing protein</fullName>
    </submittedName>
</protein>
<dbReference type="Pfam" id="PF00856">
    <property type="entry name" value="SET"/>
    <property type="match status" value="1"/>
</dbReference>
<dbReference type="EMBL" id="CP099418">
    <property type="protein sequence ID" value="USW47001.1"/>
    <property type="molecule type" value="Genomic_DNA"/>
</dbReference>
<dbReference type="PANTHER" id="PTHR12197">
    <property type="entry name" value="HISTONE-LYSINE N-METHYLTRANSFERASE SMYD"/>
    <property type="match status" value="1"/>
</dbReference>
<evidence type="ECO:0000313" key="3">
    <source>
        <dbReference type="Proteomes" id="UP001056384"/>
    </source>
</evidence>
<proteinExistence type="predicted"/>
<dbReference type="OrthoDB" id="1028014at2759"/>
<dbReference type="InterPro" id="IPR001214">
    <property type="entry name" value="SET_dom"/>
</dbReference>
<dbReference type="InterPro" id="IPR046341">
    <property type="entry name" value="SET_dom_sf"/>
</dbReference>
<dbReference type="AlphaFoldDB" id="A0A9Q9AJD6"/>
<dbReference type="GO" id="GO:0005634">
    <property type="term" value="C:nucleus"/>
    <property type="evidence" value="ECO:0007669"/>
    <property type="project" value="TreeGrafter"/>
</dbReference>
<keyword evidence="3" id="KW-1185">Reference proteome</keyword>
<dbReference type="PROSITE" id="PS50280">
    <property type="entry name" value="SET"/>
    <property type="match status" value="1"/>
</dbReference>
<dbReference type="PANTHER" id="PTHR12197:SF294">
    <property type="entry name" value="POTENTIAL PROTEIN LYSINE METHYLTRANSFERASE SET6"/>
    <property type="match status" value="1"/>
</dbReference>
<reference evidence="2" key="1">
    <citation type="submission" date="2022-06" db="EMBL/GenBank/DDBJ databases">
        <title>Complete genome sequences of two strains of the flax pathogen Septoria linicola.</title>
        <authorList>
            <person name="Lapalu N."/>
            <person name="Simon A."/>
            <person name="Demenou B."/>
            <person name="Paumier D."/>
            <person name="Guillot M.-P."/>
            <person name="Gout L."/>
            <person name="Valade R."/>
        </authorList>
    </citation>
    <scope>NUCLEOTIDE SEQUENCE</scope>
    <source>
        <strain evidence="2">SE15195</strain>
    </source>
</reference>
<evidence type="ECO:0000259" key="1">
    <source>
        <dbReference type="PROSITE" id="PS50280"/>
    </source>
</evidence>
<accession>A0A9Q9AJD6</accession>
<dbReference type="Proteomes" id="UP001056384">
    <property type="component" value="Chromosome 1"/>
</dbReference>
<dbReference type="CDD" id="cd20071">
    <property type="entry name" value="SET_SMYD"/>
    <property type="match status" value="1"/>
</dbReference>
<feature type="domain" description="SET" evidence="1">
    <location>
        <begin position="6"/>
        <end position="311"/>
    </location>
</feature>
<evidence type="ECO:0000313" key="2">
    <source>
        <dbReference type="EMBL" id="USW47001.1"/>
    </source>
</evidence>
<sequence>MSPPTSPLWLVQHIANAGRGVVASQLLTEGAVVHDSGPPAVHVLFKQYGKETCAQCFLWDRGRSLPVRENELGKVFCSSTCQLKWVEEHGEVGVAAWRALIVFVRAKGKSSSTDELMADGAKPTTEAIGRAWQTVSEEAELLRKSRFEASMSKQERRTLQAIQRKLTLAKDPDMLSYFLCGVLYDYTTTPEQRQDILDLAMDDMPYKTQQHLDDRCRAFLQLTSLLPPELLPHLTPEMCLNLERADVHNAFGLRGGGEDAEEYMGYGLYPSASYFNHSCDANVHKKRVGRSWEFRAVKDIMPGEECCITYLGGDEKDLDLAGRRKRLEDVWGFVCQCARCKLEATSLINIE</sequence>
<gene>
    <name evidence="2" type="ORF">Slin15195_G003200</name>
</gene>
<dbReference type="Gene3D" id="2.170.270.10">
    <property type="entry name" value="SET domain"/>
    <property type="match status" value="1"/>
</dbReference>
<name>A0A9Q9AJD6_9PEZI</name>
<dbReference type="InterPro" id="IPR050869">
    <property type="entry name" value="H3K4_H4K5_MeTrfase"/>
</dbReference>
<dbReference type="SUPFAM" id="SSF82199">
    <property type="entry name" value="SET domain"/>
    <property type="match status" value="1"/>
</dbReference>
<organism evidence="2 3">
    <name type="scientific">Septoria linicola</name>
    <dbReference type="NCBI Taxonomy" id="215465"/>
    <lineage>
        <taxon>Eukaryota</taxon>
        <taxon>Fungi</taxon>
        <taxon>Dikarya</taxon>
        <taxon>Ascomycota</taxon>
        <taxon>Pezizomycotina</taxon>
        <taxon>Dothideomycetes</taxon>
        <taxon>Dothideomycetidae</taxon>
        <taxon>Mycosphaerellales</taxon>
        <taxon>Mycosphaerellaceae</taxon>
        <taxon>Septoria</taxon>
    </lineage>
</organism>